<dbReference type="AlphaFoldDB" id="A0A8H4RB75"/>
<feature type="binding site" evidence="9">
    <location>
        <position position="401"/>
    </location>
    <ligand>
        <name>substrate</name>
    </ligand>
</feature>
<feature type="binding site" evidence="9">
    <location>
        <position position="276"/>
    </location>
    <ligand>
        <name>substrate</name>
    </ligand>
</feature>
<organism evidence="14 15">
    <name type="scientific">Cudoniella acicularis</name>
    <dbReference type="NCBI Taxonomy" id="354080"/>
    <lineage>
        <taxon>Eukaryota</taxon>
        <taxon>Fungi</taxon>
        <taxon>Dikarya</taxon>
        <taxon>Ascomycota</taxon>
        <taxon>Pezizomycotina</taxon>
        <taxon>Leotiomycetes</taxon>
        <taxon>Helotiales</taxon>
        <taxon>Tricladiaceae</taxon>
        <taxon>Cudoniella</taxon>
    </lineage>
</organism>
<evidence type="ECO:0000256" key="10">
    <source>
        <dbReference type="PROSITE-ProRule" id="PRU10056"/>
    </source>
</evidence>
<dbReference type="InterPro" id="IPR035971">
    <property type="entry name" value="CBD_sf"/>
</dbReference>
<feature type="active site" description="Proton donor" evidence="8 11">
    <location>
        <position position="228"/>
    </location>
</feature>
<dbReference type="SMART" id="SM00236">
    <property type="entry name" value="fCBD"/>
    <property type="match status" value="1"/>
</dbReference>
<accession>A0A8H4RB75</accession>
<dbReference type="PRINTS" id="PR00733">
    <property type="entry name" value="GLHYDRLASE6"/>
</dbReference>
<evidence type="ECO:0000313" key="15">
    <source>
        <dbReference type="Proteomes" id="UP000566819"/>
    </source>
</evidence>
<evidence type="ECO:0000256" key="1">
    <source>
        <dbReference type="ARBA" id="ARBA00022729"/>
    </source>
</evidence>
<dbReference type="EC" id="3.2.1.-" evidence="12"/>
<dbReference type="PROSITE" id="PS00562">
    <property type="entry name" value="CBM1_1"/>
    <property type="match status" value="1"/>
</dbReference>
<dbReference type="PANTHER" id="PTHR34876">
    <property type="match status" value="1"/>
</dbReference>
<dbReference type="InterPro" id="IPR000254">
    <property type="entry name" value="CBD"/>
</dbReference>
<dbReference type="PIRSF" id="PIRSF001100">
    <property type="entry name" value="Beta_cellobiohydrolase"/>
    <property type="match status" value="1"/>
</dbReference>
<protein>
    <recommendedName>
        <fullName evidence="12">Glucanase</fullName>
        <ecNumber evidence="12">3.2.1.-</ecNumber>
    </recommendedName>
</protein>
<dbReference type="PANTHER" id="PTHR34876:SF4">
    <property type="entry name" value="1,4-BETA-D-GLUCAN CELLOBIOHYDROLASE C-RELATED"/>
    <property type="match status" value="1"/>
</dbReference>
<dbReference type="SUPFAM" id="SSF57180">
    <property type="entry name" value="Cellulose-binding domain"/>
    <property type="match status" value="1"/>
</dbReference>
<gene>
    <name evidence="14" type="ORF">G7Y89_g12549</name>
</gene>
<dbReference type="GO" id="GO:0005576">
    <property type="term" value="C:extracellular region"/>
    <property type="evidence" value="ECO:0007669"/>
    <property type="project" value="InterPro"/>
</dbReference>
<dbReference type="FunFam" id="3.20.20.40:FF:000001">
    <property type="entry name" value="Glucanase"/>
    <property type="match status" value="1"/>
</dbReference>
<dbReference type="Proteomes" id="UP000566819">
    <property type="component" value="Unassembled WGS sequence"/>
</dbReference>
<dbReference type="InterPro" id="IPR036434">
    <property type="entry name" value="Beta_cellobiohydrolase_sf"/>
</dbReference>
<evidence type="ECO:0000256" key="5">
    <source>
        <dbReference type="ARBA" id="ARBA00023277"/>
    </source>
</evidence>
<proteinExistence type="inferred from homology"/>
<keyword evidence="15" id="KW-1185">Reference proteome</keyword>
<reference evidence="14 15" key="1">
    <citation type="submission" date="2020-03" db="EMBL/GenBank/DDBJ databases">
        <title>Draft Genome Sequence of Cudoniella acicularis.</title>
        <authorList>
            <person name="Buettner E."/>
            <person name="Kellner H."/>
        </authorList>
    </citation>
    <scope>NUCLEOTIDE SEQUENCE [LARGE SCALE GENOMIC DNA]</scope>
    <source>
        <strain evidence="14 15">DSM 108380</strain>
    </source>
</reference>
<comment type="similarity">
    <text evidence="12">Belongs to the glycosyl hydrolase family 6.</text>
</comment>
<dbReference type="SUPFAM" id="SSF51989">
    <property type="entry name" value="Glycosyl hydrolases family 6, cellulases"/>
    <property type="match status" value="1"/>
</dbReference>
<dbReference type="GO" id="GO:0030248">
    <property type="term" value="F:cellulose binding"/>
    <property type="evidence" value="ECO:0007669"/>
    <property type="project" value="InterPro"/>
</dbReference>
<evidence type="ECO:0000313" key="14">
    <source>
        <dbReference type="EMBL" id="KAF4625615.1"/>
    </source>
</evidence>
<feature type="active site" description="Proton acceptor" evidence="8">
    <location>
        <position position="407"/>
    </location>
</feature>
<keyword evidence="3 12" id="KW-0136">Cellulose degradation</keyword>
<feature type="binding site" evidence="9">
    <location>
        <position position="140"/>
    </location>
    <ligand>
        <name>substrate</name>
    </ligand>
</feature>
<feature type="domain" description="CBM1" evidence="13">
    <location>
        <begin position="19"/>
        <end position="55"/>
    </location>
</feature>
<evidence type="ECO:0000256" key="2">
    <source>
        <dbReference type="ARBA" id="ARBA00022801"/>
    </source>
</evidence>
<evidence type="ECO:0000256" key="7">
    <source>
        <dbReference type="ARBA" id="ARBA00023326"/>
    </source>
</evidence>
<evidence type="ECO:0000256" key="11">
    <source>
        <dbReference type="PROSITE-ProRule" id="PRU10057"/>
    </source>
</evidence>
<comment type="caution">
    <text evidence="14">The sequence shown here is derived from an EMBL/GenBank/DDBJ whole genome shotgun (WGS) entry which is preliminary data.</text>
</comment>
<feature type="binding site" evidence="9">
    <location>
        <position position="405"/>
    </location>
    <ligand>
        <name>substrate</name>
    </ligand>
</feature>
<feature type="binding site" evidence="9">
    <location>
        <position position="312"/>
    </location>
    <ligand>
        <name>substrate</name>
    </ligand>
</feature>
<name>A0A8H4RB75_9HELO</name>
<sequence>MGFKNLLVAAGALVSSALAQQPAYGQCGGSTYTGVTTCVSGYTCTYSNPYYSQCLPGTGSGNGNTTPSAPTATASTPATPVTTAAPGGTTVAAAGNPFSGVALYANPYYASEISTSALPSLTGAMATKAAAVANVPTFVWLDTASKVPLMGQFLANIRALNAAGASPPVAGTFVVYDLPDRDCAALASNGEYSIANGGVANYKAYIDAIKALLVTYSDVKVILVIEPDSLANLVTNLNVAKCSNAAAAYKECTEYAISQLNLPNVSMYMDAGHAGWLGWSANIGPAATLFASVYTAAGSPSQVRGLATNVANYNAWSVSTCASYTQGDSNCDEKRYINALAPLLTTAGFPAHFIMDVSRNGVQPTAQQAWGDWCNVKGTGFGVRPTTDTGDVLEDAFVWVKPGGECDGTSNTTATRYDAHCGLADALQPAPEAGTWFEAYFEQLLTNANPPF</sequence>
<evidence type="ECO:0000256" key="4">
    <source>
        <dbReference type="ARBA" id="ARBA00023157"/>
    </source>
</evidence>
<dbReference type="OrthoDB" id="64893at2759"/>
<feature type="chain" id="PRO_5034263678" description="Glucanase" evidence="12">
    <location>
        <begin position="20"/>
        <end position="452"/>
    </location>
</feature>
<feature type="active site" evidence="10">
    <location>
        <position position="182"/>
    </location>
</feature>
<evidence type="ECO:0000256" key="6">
    <source>
        <dbReference type="ARBA" id="ARBA00023295"/>
    </source>
</evidence>
<evidence type="ECO:0000259" key="13">
    <source>
        <dbReference type="PROSITE" id="PS51164"/>
    </source>
</evidence>
<dbReference type="Pfam" id="PF00734">
    <property type="entry name" value="CBM_1"/>
    <property type="match status" value="1"/>
</dbReference>
<evidence type="ECO:0000256" key="8">
    <source>
        <dbReference type="PIRSR" id="PIRSR001100-1"/>
    </source>
</evidence>
<dbReference type="GO" id="GO:0030245">
    <property type="term" value="P:cellulose catabolic process"/>
    <property type="evidence" value="ECO:0007669"/>
    <property type="project" value="UniProtKB-KW"/>
</dbReference>
<dbReference type="PROSITE" id="PS00655">
    <property type="entry name" value="GLYCOSYL_HYDROL_F6_1"/>
    <property type="match status" value="1"/>
</dbReference>
<keyword evidence="4" id="KW-1015">Disulfide bond</keyword>
<dbReference type="PROSITE" id="PS51164">
    <property type="entry name" value="CBM1_2"/>
    <property type="match status" value="1"/>
</dbReference>
<dbReference type="PROSITE" id="PS00656">
    <property type="entry name" value="GLYCOSYL_HYDROL_F6_2"/>
    <property type="match status" value="1"/>
</dbReference>
<evidence type="ECO:0000256" key="12">
    <source>
        <dbReference type="RuleBase" id="RU361186"/>
    </source>
</evidence>
<dbReference type="InterPro" id="IPR001524">
    <property type="entry name" value="Glyco_hydro_6_CS"/>
</dbReference>
<dbReference type="Pfam" id="PF01341">
    <property type="entry name" value="Glyco_hydro_6"/>
    <property type="match status" value="1"/>
</dbReference>
<dbReference type="InterPro" id="IPR016288">
    <property type="entry name" value="Beta_cellobiohydrolase"/>
</dbReference>
<feature type="binding site" evidence="9">
    <location>
        <position position="273"/>
    </location>
    <ligand>
        <name>substrate</name>
    </ligand>
</feature>
<keyword evidence="2 12" id="KW-0378">Hydrolase</keyword>
<dbReference type="GO" id="GO:0004553">
    <property type="term" value="F:hydrolase activity, hydrolyzing O-glycosyl compounds"/>
    <property type="evidence" value="ECO:0007669"/>
    <property type="project" value="InterPro"/>
</dbReference>
<dbReference type="Gene3D" id="3.20.20.40">
    <property type="entry name" value="1, 4-beta cellobiohydrolase"/>
    <property type="match status" value="1"/>
</dbReference>
<feature type="binding site" evidence="9">
    <location>
        <position position="142"/>
    </location>
    <ligand>
        <name>substrate</name>
    </ligand>
</feature>
<feature type="binding site" evidence="9">
    <location>
        <position position="373"/>
    </location>
    <ligand>
        <name>substrate</name>
    </ligand>
</feature>
<keyword evidence="1 12" id="KW-0732">Signal</keyword>
<evidence type="ECO:0000256" key="3">
    <source>
        <dbReference type="ARBA" id="ARBA00023001"/>
    </source>
</evidence>
<keyword evidence="7 12" id="KW-0624">Polysaccharide degradation</keyword>
<keyword evidence="5 12" id="KW-0119">Carbohydrate metabolism</keyword>
<dbReference type="EMBL" id="JAAMPI010001333">
    <property type="protein sequence ID" value="KAF4625615.1"/>
    <property type="molecule type" value="Genomic_DNA"/>
</dbReference>
<evidence type="ECO:0000256" key="9">
    <source>
        <dbReference type="PIRSR" id="PIRSR001100-2"/>
    </source>
</evidence>
<feature type="signal peptide" evidence="12">
    <location>
        <begin position="1"/>
        <end position="19"/>
    </location>
</feature>
<keyword evidence="6 12" id="KW-0326">Glycosidase</keyword>